<evidence type="ECO:0000259" key="8">
    <source>
        <dbReference type="Pfam" id="PF02687"/>
    </source>
</evidence>
<organism evidence="10 11">
    <name type="scientific">Methanococcus maripaludis KA1</name>
    <dbReference type="NCBI Taxonomy" id="637914"/>
    <lineage>
        <taxon>Archaea</taxon>
        <taxon>Methanobacteriati</taxon>
        <taxon>Methanobacteriota</taxon>
        <taxon>Methanomada group</taxon>
        <taxon>Methanococci</taxon>
        <taxon>Methanococcales</taxon>
        <taxon>Methanococcaceae</taxon>
        <taxon>Methanococcus</taxon>
    </lineage>
</organism>
<comment type="subcellular location">
    <subcellularLocation>
        <location evidence="1">Cell membrane</location>
        <topology evidence="1">Multi-pass membrane protein</topology>
    </subcellularLocation>
</comment>
<feature type="domain" description="ABC3 transporter permease C-terminal" evidence="8">
    <location>
        <begin position="289"/>
        <end position="408"/>
    </location>
</feature>
<evidence type="ECO:0008006" key="12">
    <source>
        <dbReference type="Google" id="ProtNLM"/>
    </source>
</evidence>
<keyword evidence="2" id="KW-1003">Cell membrane</keyword>
<evidence type="ECO:0000256" key="1">
    <source>
        <dbReference type="ARBA" id="ARBA00004651"/>
    </source>
</evidence>
<evidence type="ECO:0000259" key="9">
    <source>
        <dbReference type="Pfam" id="PF12704"/>
    </source>
</evidence>
<comment type="similarity">
    <text evidence="6">Belongs to the ABC-4 integral membrane protein family.</text>
</comment>
<dbReference type="PANTHER" id="PTHR30572">
    <property type="entry name" value="MEMBRANE COMPONENT OF TRANSPORTER-RELATED"/>
    <property type="match status" value="1"/>
</dbReference>
<evidence type="ECO:0000256" key="3">
    <source>
        <dbReference type="ARBA" id="ARBA00022692"/>
    </source>
</evidence>
<feature type="transmembrane region" description="Helical" evidence="7">
    <location>
        <begin position="332"/>
        <end position="365"/>
    </location>
</feature>
<dbReference type="InterPro" id="IPR050250">
    <property type="entry name" value="Macrolide_Exporter_MacB"/>
</dbReference>
<dbReference type="EMBL" id="AP011526">
    <property type="protein sequence ID" value="BAP60683.1"/>
    <property type="molecule type" value="Genomic_DNA"/>
</dbReference>
<name>A0A2Z5PEZ3_METMI</name>
<dbReference type="Pfam" id="PF02687">
    <property type="entry name" value="FtsX"/>
    <property type="match status" value="1"/>
</dbReference>
<gene>
    <name evidence="10" type="ORF">MMKA1_05660</name>
</gene>
<feature type="transmembrane region" description="Helical" evidence="7">
    <location>
        <begin position="21"/>
        <end position="42"/>
    </location>
</feature>
<dbReference type="InterPro" id="IPR003838">
    <property type="entry name" value="ABC3_permease_C"/>
</dbReference>
<reference evidence="10 11" key="1">
    <citation type="submission" date="2009-06" db="EMBL/GenBank/DDBJ databases">
        <title>Molecular Evidence for Microbiologically Influenced Corrosion from genome of Methanogen.</title>
        <authorList>
            <person name="Ito N."/>
            <person name="Tsurumaru H."/>
            <person name="Shimizu A."/>
            <person name="Harada T."/>
            <person name="Hosoyama A."/>
            <person name="Horikawa H."/>
            <person name="Wakai S."/>
            <person name="Sasaki K."/>
            <person name="Nishijima K."/>
            <person name="Ataku H."/>
            <person name="Yamazaki J."/>
            <person name="Mise M."/>
            <person name="Yamazaki S."/>
            <person name="Tanikawa S."/>
            <person name="Harayama S."/>
            <person name="Fujita N."/>
        </authorList>
    </citation>
    <scope>NUCLEOTIDE SEQUENCE [LARGE SCALE GENOMIC DNA]</scope>
    <source>
        <strain evidence="11">KA1 ( NBRC 102054)</strain>
    </source>
</reference>
<feature type="transmembrane region" description="Helical" evidence="7">
    <location>
        <begin position="377"/>
        <end position="398"/>
    </location>
</feature>
<keyword evidence="5 7" id="KW-0472">Membrane</keyword>
<dbReference type="GO" id="GO:0005886">
    <property type="term" value="C:plasma membrane"/>
    <property type="evidence" value="ECO:0007669"/>
    <property type="project" value="UniProtKB-SubCell"/>
</dbReference>
<evidence type="ECO:0000256" key="6">
    <source>
        <dbReference type="ARBA" id="ARBA00038076"/>
    </source>
</evidence>
<evidence type="ECO:0000313" key="11">
    <source>
        <dbReference type="Proteomes" id="UP000264208"/>
    </source>
</evidence>
<dbReference type="KEGG" id="mmak:MMKA1_05660"/>
<dbReference type="PANTHER" id="PTHR30572:SF4">
    <property type="entry name" value="ABC TRANSPORTER PERMEASE YTRF"/>
    <property type="match status" value="1"/>
</dbReference>
<dbReference type="GeneID" id="37875047"/>
<dbReference type="Proteomes" id="UP000264208">
    <property type="component" value="Chromosome"/>
</dbReference>
<sequence length="415" mass="45192">MKPLKLFNMASKMVKGSKLRSWITILGIVIGIASVIAIISAGDYLSTSVSDQLNDMLSDEITLTASAAQGSDDDEDPELTDMDVLILNGISDIEYVDVRVSTRNEVRFAGGRETATITGVDPAVWSQMTDEELSAGRFLQASDSNAVIISYYTATEAFDREIGINQMITIGNKQFKVVGILEEDETQGFGQMGGMSSNTIYMPYEAVYTLELDDDASYSISEKEEGVYDEIIFTLYEDVNQTTALENIQKKLMMSRHVNEDNMDFTIRSPTVFEGPEQIISMLTTFLSFIAGISLIVGVTGISNTMFTTVLEKTREIGIMKAIGAKNKDIMLLFVFNSAIIGLVGGFLGLVLGTILSQIIVWFIAQSMDSSYQFVLSIKSVVIAIGCSLAAGIIAGIIPAYNASKLKPVEALRSE</sequence>
<dbReference type="AlphaFoldDB" id="A0A2Z5PEZ3"/>
<keyword evidence="3 7" id="KW-0812">Transmembrane</keyword>
<evidence type="ECO:0000313" key="10">
    <source>
        <dbReference type="EMBL" id="BAP60683.1"/>
    </source>
</evidence>
<evidence type="ECO:0000256" key="7">
    <source>
        <dbReference type="SAM" id="Phobius"/>
    </source>
</evidence>
<keyword evidence="4 7" id="KW-1133">Transmembrane helix</keyword>
<protein>
    <recommendedName>
        <fullName evidence="12">ABC transporter permease protein</fullName>
    </recommendedName>
</protein>
<dbReference type="GO" id="GO:0022857">
    <property type="term" value="F:transmembrane transporter activity"/>
    <property type="evidence" value="ECO:0007669"/>
    <property type="project" value="TreeGrafter"/>
</dbReference>
<evidence type="ECO:0000256" key="4">
    <source>
        <dbReference type="ARBA" id="ARBA00022989"/>
    </source>
</evidence>
<feature type="domain" description="MacB-like periplasmic core" evidence="9">
    <location>
        <begin position="21"/>
        <end position="250"/>
    </location>
</feature>
<evidence type="ECO:0000256" key="2">
    <source>
        <dbReference type="ARBA" id="ARBA00022475"/>
    </source>
</evidence>
<dbReference type="RefSeq" id="WP_119720740.1">
    <property type="nucleotide sequence ID" value="NZ_AP011526.1"/>
</dbReference>
<feature type="transmembrane region" description="Helical" evidence="7">
    <location>
        <begin position="286"/>
        <end position="311"/>
    </location>
</feature>
<dbReference type="InterPro" id="IPR025857">
    <property type="entry name" value="MacB_PCD"/>
</dbReference>
<accession>A0A2Z5PEZ3</accession>
<dbReference type="Pfam" id="PF12704">
    <property type="entry name" value="MacB_PCD"/>
    <property type="match status" value="1"/>
</dbReference>
<evidence type="ECO:0000256" key="5">
    <source>
        <dbReference type="ARBA" id="ARBA00023136"/>
    </source>
</evidence>
<proteinExistence type="inferred from homology"/>